<feature type="compositionally biased region" description="Basic residues" evidence="1">
    <location>
        <begin position="272"/>
        <end position="281"/>
    </location>
</feature>
<protein>
    <submittedName>
        <fullName evidence="2">Uncharacterized protein</fullName>
    </submittedName>
</protein>
<organism evidence="2 3">
    <name type="scientific">Fonsecaea multimorphosa CBS 102226</name>
    <dbReference type="NCBI Taxonomy" id="1442371"/>
    <lineage>
        <taxon>Eukaryota</taxon>
        <taxon>Fungi</taxon>
        <taxon>Dikarya</taxon>
        <taxon>Ascomycota</taxon>
        <taxon>Pezizomycotina</taxon>
        <taxon>Eurotiomycetes</taxon>
        <taxon>Chaetothyriomycetidae</taxon>
        <taxon>Chaetothyriales</taxon>
        <taxon>Herpotrichiellaceae</taxon>
        <taxon>Fonsecaea</taxon>
    </lineage>
</organism>
<feature type="compositionally biased region" description="Basic and acidic residues" evidence="1">
    <location>
        <begin position="225"/>
        <end position="237"/>
    </location>
</feature>
<name>A0A0D2HIB5_9EURO</name>
<feature type="compositionally biased region" description="Basic and acidic residues" evidence="1">
    <location>
        <begin position="187"/>
        <end position="203"/>
    </location>
</feature>
<feature type="compositionally biased region" description="Basic residues" evidence="1">
    <location>
        <begin position="204"/>
        <end position="213"/>
    </location>
</feature>
<feature type="compositionally biased region" description="Basic and acidic residues" evidence="1">
    <location>
        <begin position="141"/>
        <end position="151"/>
    </location>
</feature>
<accession>A0A0D2HIB5</accession>
<dbReference type="VEuPathDB" id="FungiDB:Z520_01798"/>
<dbReference type="AlphaFoldDB" id="A0A0D2HIB5"/>
<keyword evidence="3" id="KW-1185">Reference proteome</keyword>
<evidence type="ECO:0000313" key="3">
    <source>
        <dbReference type="Proteomes" id="UP000053411"/>
    </source>
</evidence>
<evidence type="ECO:0000313" key="2">
    <source>
        <dbReference type="EMBL" id="KIY01661.1"/>
    </source>
</evidence>
<feature type="region of interest" description="Disordered" evidence="1">
    <location>
        <begin position="134"/>
        <end position="281"/>
    </location>
</feature>
<sequence length="281" mass="31222">MATEISDETWKAFLDQHNSLLTLLDSHASLLAEMRKFCLDNSQTLGLLQDRLNATENLIATFKLSAESLTDITKREEQVPKEDAKVPEPEILNVPIPVAVPKPKPQLPAEPILDPSGFFAVDTNPTPIEQLYKQKPTVAVKAKDGPKRKASGEQLDPNSVSENEPVRKKPKQSHKREAPVIQEEDDSFVKRVEARSRAKEERKKARLDKKRKRQSGDSTGSVKAPENKKQKKKDDAKVATANPSAATHADPQMQNGKRPHPEPNSDGTNGRASKRGRRGKK</sequence>
<gene>
    <name evidence="2" type="ORF">Z520_01798</name>
</gene>
<reference evidence="2 3" key="1">
    <citation type="submission" date="2015-01" db="EMBL/GenBank/DDBJ databases">
        <title>The Genome Sequence of Fonsecaea multimorphosa CBS 102226.</title>
        <authorList>
            <consortium name="The Broad Institute Genomics Platform"/>
            <person name="Cuomo C."/>
            <person name="de Hoog S."/>
            <person name="Gorbushina A."/>
            <person name="Stielow B."/>
            <person name="Teixiera M."/>
            <person name="Abouelleil A."/>
            <person name="Chapman S.B."/>
            <person name="Priest M."/>
            <person name="Young S.K."/>
            <person name="Wortman J."/>
            <person name="Nusbaum C."/>
            <person name="Birren B."/>
        </authorList>
    </citation>
    <scope>NUCLEOTIDE SEQUENCE [LARGE SCALE GENOMIC DNA]</scope>
    <source>
        <strain evidence="2 3">CBS 102226</strain>
    </source>
</reference>
<dbReference type="GeneID" id="27707544"/>
<proteinExistence type="predicted"/>
<dbReference type="RefSeq" id="XP_016635783.1">
    <property type="nucleotide sequence ID" value="XM_016772313.1"/>
</dbReference>
<evidence type="ECO:0000256" key="1">
    <source>
        <dbReference type="SAM" id="MobiDB-lite"/>
    </source>
</evidence>
<dbReference type="EMBL" id="KN848064">
    <property type="protein sequence ID" value="KIY01661.1"/>
    <property type="molecule type" value="Genomic_DNA"/>
</dbReference>
<dbReference type="OrthoDB" id="4155053at2759"/>
<dbReference type="Proteomes" id="UP000053411">
    <property type="component" value="Unassembled WGS sequence"/>
</dbReference>